<dbReference type="Gene3D" id="3.30.2350.10">
    <property type="entry name" value="Pseudouridine synthase"/>
    <property type="match status" value="1"/>
</dbReference>
<gene>
    <name evidence="13" type="ORF">AOA14_05965</name>
</gene>
<feature type="compositionally biased region" description="Low complexity" evidence="11">
    <location>
        <begin position="394"/>
        <end position="406"/>
    </location>
</feature>
<dbReference type="KEGG" id="ster:AOA14_05965"/>
<evidence type="ECO:0000256" key="2">
    <source>
        <dbReference type="ARBA" id="ARBA00023235"/>
    </source>
</evidence>
<evidence type="ECO:0000256" key="9">
    <source>
        <dbReference type="PIRSR" id="PIRSR606225-1"/>
    </source>
</evidence>
<dbReference type="InterPro" id="IPR006224">
    <property type="entry name" value="PsdUridine_synth_RluA-like_CS"/>
</dbReference>
<keyword evidence="2" id="KW-0413">Isomerase</keyword>
<evidence type="ECO:0000259" key="12">
    <source>
        <dbReference type="Pfam" id="PF00849"/>
    </source>
</evidence>
<evidence type="ECO:0000313" key="13">
    <source>
        <dbReference type="EMBL" id="AMU94149.1"/>
    </source>
</evidence>
<accession>A0A142VWQ0</accession>
<feature type="compositionally biased region" description="Basic residues" evidence="11">
    <location>
        <begin position="332"/>
        <end position="351"/>
    </location>
</feature>
<sequence length="412" mass="43743">MSGDSAIVAEEDDGIRLDRWFKRHRPGTPHALIARWARSGELTVDGRKADVSDRIEAGQTIAMPVPPTAPTGPRPRKEKALSPADIALAEAMVIHRDKSALVLDKPPGLATQGGTKTDSHVDGLLGALQGDAAVRPKLVHRLDKDTSGALLVARTPRAAAWFAKAFSNRSARKTYWAIVVGVPDIAQGEIDLPLAKQPGSGGEKMHVDEKGLPSKSRYRVIERAGNSAAWVELQPLTGRTHQLRVHMAAIGHPIVGDGKYGGKGAFLTGTISRKLHLHSRRLRIDHPDGGAIDISAPLPPHFAESLEALGFDPLLGDLLTEEAPRVSTKTVQKAKAKAHAKQVRKARRGERRGRAEAKVQSKQGTAKAAKSKPGTAKSGAPKPGGKPSAKRGPAKPGAAKTGARGPAPRKPR</sequence>
<evidence type="ECO:0000256" key="11">
    <source>
        <dbReference type="SAM" id="MobiDB-lite"/>
    </source>
</evidence>
<dbReference type="GO" id="GO:0160140">
    <property type="term" value="F:23S rRNA pseudouridine(1911/1915/1917) synthase activity"/>
    <property type="evidence" value="ECO:0007669"/>
    <property type="project" value="UniProtKB-EC"/>
</dbReference>
<comment type="similarity">
    <text evidence="1">Belongs to the pseudouridine synthase RluA family.</text>
</comment>
<reference evidence="13 14" key="2">
    <citation type="journal article" date="2016" name="Genome Announc.">
        <title>Complete Genome Sequence of Sphingopyxis terrae Strain 203-1 (NBRC 111660), a Polyethylene Glycol Degrader.</title>
        <authorList>
            <person name="Ohtsubo Y."/>
            <person name="Nonoyama S."/>
            <person name="Nagata Y."/>
            <person name="Numata M."/>
            <person name="Tsuchikane K."/>
            <person name="Hosoyama A."/>
            <person name="Yamazoe A."/>
            <person name="Tsuda M."/>
            <person name="Fujita N."/>
            <person name="Kawai F."/>
        </authorList>
    </citation>
    <scope>NUCLEOTIDE SEQUENCE [LARGE SCALE GENOMIC DNA]</scope>
    <source>
        <strain evidence="13 14">203-1</strain>
    </source>
</reference>
<dbReference type="EC" id="5.4.99.23" evidence="4"/>
<dbReference type="GO" id="GO:0003723">
    <property type="term" value="F:RNA binding"/>
    <property type="evidence" value="ECO:0007669"/>
    <property type="project" value="UniProtKB-KW"/>
</dbReference>
<dbReference type="EMBL" id="CP013342">
    <property type="protein sequence ID" value="AMU94149.1"/>
    <property type="molecule type" value="Genomic_DNA"/>
</dbReference>
<dbReference type="STRING" id="1219058.AOA14_05965"/>
<protein>
    <recommendedName>
        <fullName evidence="5">Ribosomal large subunit pseudouridine synthase D</fullName>
        <ecNumber evidence="4">5.4.99.23</ecNumber>
    </recommendedName>
    <alternativeName>
        <fullName evidence="6">23S rRNA pseudouridine(1911/1915/1917) synthase</fullName>
    </alternativeName>
    <alternativeName>
        <fullName evidence="7">rRNA pseudouridylate synthase D</fullName>
    </alternativeName>
    <alternativeName>
        <fullName evidence="8">rRNA-uridine isomerase D</fullName>
    </alternativeName>
</protein>
<comment type="catalytic activity">
    <reaction evidence="3">
        <text>uridine(1911/1915/1917) in 23S rRNA = pseudouridine(1911/1915/1917) in 23S rRNA</text>
        <dbReference type="Rhea" id="RHEA:42524"/>
        <dbReference type="Rhea" id="RHEA-COMP:10097"/>
        <dbReference type="Rhea" id="RHEA-COMP:10098"/>
        <dbReference type="ChEBI" id="CHEBI:65314"/>
        <dbReference type="ChEBI" id="CHEBI:65315"/>
        <dbReference type="EC" id="5.4.99.23"/>
    </reaction>
</comment>
<feature type="domain" description="Pseudouridine synthase RsuA/RluA-like" evidence="12">
    <location>
        <begin position="101"/>
        <end position="249"/>
    </location>
</feature>
<dbReference type="Pfam" id="PF00849">
    <property type="entry name" value="PseudoU_synth_2"/>
    <property type="match status" value="1"/>
</dbReference>
<feature type="active site" evidence="9">
    <location>
        <position position="143"/>
    </location>
</feature>
<keyword evidence="10" id="KW-0694">RNA-binding</keyword>
<dbReference type="Gene3D" id="3.10.290.10">
    <property type="entry name" value="RNA-binding S4 domain"/>
    <property type="match status" value="1"/>
</dbReference>
<name>A0A142VWQ0_9SPHN</name>
<dbReference type="CDD" id="cd02869">
    <property type="entry name" value="PseudoU_synth_RluA_like"/>
    <property type="match status" value="1"/>
</dbReference>
<evidence type="ECO:0000256" key="10">
    <source>
        <dbReference type="PROSITE-ProRule" id="PRU00182"/>
    </source>
</evidence>
<dbReference type="InterPro" id="IPR036986">
    <property type="entry name" value="S4_RNA-bd_sf"/>
</dbReference>
<dbReference type="AlphaFoldDB" id="A0A142VWQ0"/>
<dbReference type="InterPro" id="IPR006145">
    <property type="entry name" value="PsdUridine_synth_RsuA/RluA"/>
</dbReference>
<evidence type="ECO:0000256" key="5">
    <source>
        <dbReference type="ARBA" id="ARBA00040039"/>
    </source>
</evidence>
<dbReference type="InterPro" id="IPR020103">
    <property type="entry name" value="PsdUridine_synth_cat_dom_sf"/>
</dbReference>
<dbReference type="Proteomes" id="UP000076234">
    <property type="component" value="Chromosome"/>
</dbReference>
<dbReference type="PANTHER" id="PTHR21600:SF44">
    <property type="entry name" value="RIBOSOMAL LARGE SUBUNIT PSEUDOURIDINE SYNTHASE D"/>
    <property type="match status" value="1"/>
</dbReference>
<dbReference type="SUPFAM" id="SSF55120">
    <property type="entry name" value="Pseudouridine synthase"/>
    <property type="match status" value="1"/>
</dbReference>
<dbReference type="PROSITE" id="PS01129">
    <property type="entry name" value="PSI_RLU"/>
    <property type="match status" value="1"/>
</dbReference>
<dbReference type="GO" id="GO:0000455">
    <property type="term" value="P:enzyme-directed rRNA pseudouridine synthesis"/>
    <property type="evidence" value="ECO:0007669"/>
    <property type="project" value="TreeGrafter"/>
</dbReference>
<dbReference type="PANTHER" id="PTHR21600">
    <property type="entry name" value="MITOCHONDRIAL RNA PSEUDOURIDINE SYNTHASE"/>
    <property type="match status" value="1"/>
</dbReference>
<evidence type="ECO:0000256" key="3">
    <source>
        <dbReference type="ARBA" id="ARBA00036882"/>
    </source>
</evidence>
<evidence type="ECO:0000256" key="6">
    <source>
        <dbReference type="ARBA" id="ARBA00042264"/>
    </source>
</evidence>
<reference evidence="14" key="1">
    <citation type="submission" date="2015-11" db="EMBL/GenBank/DDBJ databases">
        <title>Complete genome sequence of a polyethylene glycol-degrading strain Sphingopyxis terrae strain 203-1 (NBRC 15098).</title>
        <authorList>
            <person name="Yoshiyuki O."/>
            <person name="Shouta N."/>
            <person name="Nagata Y."/>
            <person name="Numata M."/>
            <person name="Tsuchikane K."/>
            <person name="Hosoyama A."/>
            <person name="Yamazoe A."/>
            <person name="Tsuda M."/>
            <person name="Fujita N."/>
            <person name="Kawai F."/>
        </authorList>
    </citation>
    <scope>NUCLEOTIDE SEQUENCE [LARGE SCALE GENOMIC DNA]</scope>
    <source>
        <strain evidence="14">203-1</strain>
    </source>
</reference>
<feature type="compositionally biased region" description="Low complexity" evidence="11">
    <location>
        <begin position="372"/>
        <end position="387"/>
    </location>
</feature>
<feature type="region of interest" description="Disordered" evidence="11">
    <location>
        <begin position="331"/>
        <end position="412"/>
    </location>
</feature>
<evidence type="ECO:0000256" key="7">
    <source>
        <dbReference type="ARBA" id="ARBA00042840"/>
    </source>
</evidence>
<organism evidence="13 14">
    <name type="scientific">Sphingopyxis terrae subsp. terrae NBRC 15098</name>
    <dbReference type="NCBI Taxonomy" id="1219058"/>
    <lineage>
        <taxon>Bacteria</taxon>
        <taxon>Pseudomonadati</taxon>
        <taxon>Pseudomonadota</taxon>
        <taxon>Alphaproteobacteria</taxon>
        <taxon>Sphingomonadales</taxon>
        <taxon>Sphingomonadaceae</taxon>
        <taxon>Sphingopyxis</taxon>
    </lineage>
</organism>
<dbReference type="NCBIfam" id="TIGR00005">
    <property type="entry name" value="rluA_subfam"/>
    <property type="match status" value="1"/>
</dbReference>
<evidence type="ECO:0000256" key="8">
    <source>
        <dbReference type="ARBA" id="ARBA00043148"/>
    </source>
</evidence>
<dbReference type="InterPro" id="IPR050188">
    <property type="entry name" value="RluA_PseudoU_synthase"/>
</dbReference>
<dbReference type="InterPro" id="IPR006225">
    <property type="entry name" value="PsdUridine_synth_RluC/D"/>
</dbReference>
<dbReference type="RefSeq" id="WP_062901149.1">
    <property type="nucleotide sequence ID" value="NZ_CP013342.1"/>
</dbReference>
<evidence type="ECO:0000313" key="14">
    <source>
        <dbReference type="Proteomes" id="UP000076234"/>
    </source>
</evidence>
<evidence type="ECO:0000256" key="4">
    <source>
        <dbReference type="ARBA" id="ARBA00038942"/>
    </source>
</evidence>
<evidence type="ECO:0000256" key="1">
    <source>
        <dbReference type="ARBA" id="ARBA00010876"/>
    </source>
</evidence>
<proteinExistence type="inferred from homology"/>
<dbReference type="PROSITE" id="PS50889">
    <property type="entry name" value="S4"/>
    <property type="match status" value="1"/>
</dbReference>